<name>A0A832I0I3_UNCEI</name>
<gene>
    <name evidence="2" type="ORF">ENR23_04870</name>
</gene>
<dbReference type="Gene3D" id="2.60.40.4070">
    <property type="match status" value="1"/>
</dbReference>
<dbReference type="Pfam" id="PF13860">
    <property type="entry name" value="FlgD_ig"/>
    <property type="match status" value="1"/>
</dbReference>
<dbReference type="NCBIfam" id="TIGR04183">
    <property type="entry name" value="Por_Secre_tail"/>
    <property type="match status" value="1"/>
</dbReference>
<accession>A0A832I0I3</accession>
<proteinExistence type="predicted"/>
<dbReference type="InterPro" id="IPR026444">
    <property type="entry name" value="Secre_tail"/>
</dbReference>
<organism evidence="2">
    <name type="scientific">Eiseniibacteriota bacterium</name>
    <dbReference type="NCBI Taxonomy" id="2212470"/>
    <lineage>
        <taxon>Bacteria</taxon>
        <taxon>Candidatus Eiseniibacteriota</taxon>
    </lineage>
</organism>
<feature type="domain" description="FlgD/Vpr Ig-like" evidence="1">
    <location>
        <begin position="26"/>
        <end position="90"/>
    </location>
</feature>
<sequence>MTGTDRDPPPPEVALAAPWPNPARSAVHLRFALPRPLEATLRVHDVHGRLVRRLMQGPLAAGWHGATWDGRDEAGRTAPPGMYLARLEAAGTTARTRRFVRIE</sequence>
<protein>
    <submittedName>
        <fullName evidence="2">T9SS type A sorting domain-containing protein</fullName>
    </submittedName>
</protein>
<dbReference type="InterPro" id="IPR025965">
    <property type="entry name" value="FlgD/Vpr_Ig-like"/>
</dbReference>
<reference evidence="2" key="1">
    <citation type="journal article" date="2020" name="mSystems">
        <title>Genome- and Community-Level Interaction Insights into Carbon Utilization and Element Cycling Functions of Hydrothermarchaeota in Hydrothermal Sediment.</title>
        <authorList>
            <person name="Zhou Z."/>
            <person name="Liu Y."/>
            <person name="Xu W."/>
            <person name="Pan J."/>
            <person name="Luo Z.H."/>
            <person name="Li M."/>
        </authorList>
    </citation>
    <scope>NUCLEOTIDE SEQUENCE [LARGE SCALE GENOMIC DNA]</scope>
    <source>
        <strain evidence="2">SpSt-381</strain>
    </source>
</reference>
<dbReference type="EMBL" id="DSQF01000012">
    <property type="protein sequence ID" value="HGZ42752.1"/>
    <property type="molecule type" value="Genomic_DNA"/>
</dbReference>
<dbReference type="AlphaFoldDB" id="A0A832I0I3"/>
<evidence type="ECO:0000259" key="1">
    <source>
        <dbReference type="Pfam" id="PF13860"/>
    </source>
</evidence>
<evidence type="ECO:0000313" key="2">
    <source>
        <dbReference type="EMBL" id="HGZ42752.1"/>
    </source>
</evidence>
<comment type="caution">
    <text evidence="2">The sequence shown here is derived from an EMBL/GenBank/DDBJ whole genome shotgun (WGS) entry which is preliminary data.</text>
</comment>